<dbReference type="AlphaFoldDB" id="A0A151NBQ2"/>
<feature type="region of interest" description="Disordered" evidence="1">
    <location>
        <begin position="62"/>
        <end position="98"/>
    </location>
</feature>
<reference evidence="2 3" key="1">
    <citation type="journal article" date="2012" name="Genome Biol.">
        <title>Sequencing three crocodilian genomes to illuminate the evolution of archosaurs and amniotes.</title>
        <authorList>
            <person name="St John J.A."/>
            <person name="Braun E.L."/>
            <person name="Isberg S.R."/>
            <person name="Miles L.G."/>
            <person name="Chong A.Y."/>
            <person name="Gongora J."/>
            <person name="Dalzell P."/>
            <person name="Moran C."/>
            <person name="Bed'hom B."/>
            <person name="Abzhanov A."/>
            <person name="Burgess S.C."/>
            <person name="Cooksey A.M."/>
            <person name="Castoe T.A."/>
            <person name="Crawford N.G."/>
            <person name="Densmore L.D."/>
            <person name="Drew J.C."/>
            <person name="Edwards S.V."/>
            <person name="Faircloth B.C."/>
            <person name="Fujita M.K."/>
            <person name="Greenwold M.J."/>
            <person name="Hoffmann F.G."/>
            <person name="Howard J.M."/>
            <person name="Iguchi T."/>
            <person name="Janes D.E."/>
            <person name="Khan S.Y."/>
            <person name="Kohno S."/>
            <person name="de Koning A.J."/>
            <person name="Lance S.L."/>
            <person name="McCarthy F.M."/>
            <person name="McCormack J.E."/>
            <person name="Merchant M.E."/>
            <person name="Peterson D.G."/>
            <person name="Pollock D.D."/>
            <person name="Pourmand N."/>
            <person name="Raney B.J."/>
            <person name="Roessler K.A."/>
            <person name="Sanford J.R."/>
            <person name="Sawyer R.H."/>
            <person name="Schmidt C.J."/>
            <person name="Triplett E.W."/>
            <person name="Tuberville T.D."/>
            <person name="Venegas-Anaya M."/>
            <person name="Howard J.T."/>
            <person name="Jarvis E.D."/>
            <person name="Guillette L.J.Jr."/>
            <person name="Glenn T.C."/>
            <person name="Green R.E."/>
            <person name="Ray D.A."/>
        </authorList>
    </citation>
    <scope>NUCLEOTIDE SEQUENCE [LARGE SCALE GENOMIC DNA]</scope>
    <source>
        <strain evidence="2">KSC_2009_1</strain>
    </source>
</reference>
<evidence type="ECO:0000313" key="2">
    <source>
        <dbReference type="EMBL" id="KYO34059.1"/>
    </source>
</evidence>
<organism evidence="2 3">
    <name type="scientific">Alligator mississippiensis</name>
    <name type="common">American alligator</name>
    <dbReference type="NCBI Taxonomy" id="8496"/>
    <lineage>
        <taxon>Eukaryota</taxon>
        <taxon>Metazoa</taxon>
        <taxon>Chordata</taxon>
        <taxon>Craniata</taxon>
        <taxon>Vertebrata</taxon>
        <taxon>Euteleostomi</taxon>
        <taxon>Archelosauria</taxon>
        <taxon>Archosauria</taxon>
        <taxon>Crocodylia</taxon>
        <taxon>Alligatoridae</taxon>
        <taxon>Alligatorinae</taxon>
        <taxon>Alligator</taxon>
    </lineage>
</organism>
<protein>
    <submittedName>
        <fullName evidence="2">Uncharacterized protein</fullName>
    </submittedName>
</protein>
<feature type="compositionally biased region" description="Basic and acidic residues" evidence="1">
    <location>
        <begin position="78"/>
        <end position="91"/>
    </location>
</feature>
<evidence type="ECO:0000256" key="1">
    <source>
        <dbReference type="SAM" id="MobiDB-lite"/>
    </source>
</evidence>
<dbReference type="Proteomes" id="UP000050525">
    <property type="component" value="Unassembled WGS sequence"/>
</dbReference>
<name>A0A151NBQ2_ALLMI</name>
<dbReference type="EMBL" id="AKHW03003627">
    <property type="protein sequence ID" value="KYO34059.1"/>
    <property type="molecule type" value="Genomic_DNA"/>
</dbReference>
<accession>A0A151NBQ2</accession>
<sequence>MTSMKISARSAKAAKKYQGKEPAKCCLYTEREVQKVYLSSYPCNDPVANTCCYLTQTGKSEIGHRTQNRHMNPAESNEYGKSEETEARRGSDLLQPLP</sequence>
<comment type="caution">
    <text evidence="2">The sequence shown here is derived from an EMBL/GenBank/DDBJ whole genome shotgun (WGS) entry which is preliminary data.</text>
</comment>
<proteinExistence type="predicted"/>
<keyword evidence="3" id="KW-1185">Reference proteome</keyword>
<evidence type="ECO:0000313" key="3">
    <source>
        <dbReference type="Proteomes" id="UP000050525"/>
    </source>
</evidence>
<gene>
    <name evidence="2" type="ORF">Y1Q_0024644</name>
</gene>